<reference evidence="1 2" key="1">
    <citation type="journal article" date="2019" name="Int. J. Syst. Evol. Microbiol.">
        <title>The Global Catalogue of Microorganisms (GCM) 10K type strain sequencing project: providing services to taxonomists for standard genome sequencing and annotation.</title>
        <authorList>
            <consortium name="The Broad Institute Genomics Platform"/>
            <consortium name="The Broad Institute Genome Sequencing Center for Infectious Disease"/>
            <person name="Wu L."/>
            <person name="Ma J."/>
        </authorList>
    </citation>
    <scope>NUCLEOTIDE SEQUENCE [LARGE SCALE GENOMIC DNA]</scope>
    <source>
        <strain evidence="1 2">CGMCC 1.12720</strain>
    </source>
</reference>
<gene>
    <name evidence="1" type="ORF">GCM10011375_17940</name>
</gene>
<organism evidence="1 2">
    <name type="scientific">Hymenobacter qilianensis</name>
    <dbReference type="NCBI Taxonomy" id="1385715"/>
    <lineage>
        <taxon>Bacteria</taxon>
        <taxon>Pseudomonadati</taxon>
        <taxon>Bacteroidota</taxon>
        <taxon>Cytophagia</taxon>
        <taxon>Cytophagales</taxon>
        <taxon>Hymenobacteraceae</taxon>
        <taxon>Hymenobacter</taxon>
    </lineage>
</organism>
<sequence>MAPPSTPAFAAVRLFRQRLVATTLSWLALAAHLLLVSGCNYYRTKPEEITPTTVTRLAESKIFLIHQGATVWQLNNPQLNGEELIGKKANVEPSLSPYVGPTSYASPRYKSRDREQVFNLVHIYISDFRAGEADQVSIPLKAMNRLDVVEADSGKTTLSYILGATGIGVGIFLLIGVIIMLTKSSCPFVYAHNGEQYQFVGEAYGGAIFAPSERDDYMPLPHIQATGEQFQVKITNELRERQYTNVAELWVAHHAENVQVLLDKTGNVHTITQPQAPTKAISMRGVNYTTQLAATDHNVFLFNEAAPGATQNSVVLSFDNPTQAKTGKLVLHAQNSLWLDYLYGEFTKKFGSAFNEWARTQKDVPAEELNQWSLDQGIPLKISVRTAHGWELIDNIPTVGPLASRDLVIPFTVPAGLASRPLQVKIETGFMFWELDYAAVDFTPNQPVRLEKSPPTTARDEIGRDQRQVLSKVDDDYLRQLQPGTEVTLTYRATPTAAGQRSTAFLHTRGYYEHIRQYEGMPNLPQLYAFRRPGRFIEFSKEKYQESQQEMNLALVNP</sequence>
<evidence type="ECO:0000313" key="2">
    <source>
        <dbReference type="Proteomes" id="UP000605392"/>
    </source>
</evidence>
<keyword evidence="2" id="KW-1185">Reference proteome</keyword>
<evidence type="ECO:0000313" key="1">
    <source>
        <dbReference type="EMBL" id="GGF63365.1"/>
    </source>
</evidence>
<dbReference type="Proteomes" id="UP000605392">
    <property type="component" value="Unassembled WGS sequence"/>
</dbReference>
<name>A0ACB5PR44_9BACT</name>
<protein>
    <submittedName>
        <fullName evidence="1">Uncharacterized protein</fullName>
    </submittedName>
</protein>
<dbReference type="EMBL" id="BMFN01000002">
    <property type="protein sequence ID" value="GGF63365.1"/>
    <property type="molecule type" value="Genomic_DNA"/>
</dbReference>
<proteinExistence type="predicted"/>
<accession>A0ACB5PR44</accession>
<comment type="caution">
    <text evidence="1">The sequence shown here is derived from an EMBL/GenBank/DDBJ whole genome shotgun (WGS) entry which is preliminary data.</text>
</comment>